<keyword evidence="2" id="KW-1185">Reference proteome</keyword>
<name>A0A0F7KGP2_9PROT</name>
<proteinExistence type="predicted"/>
<dbReference type="PATRIC" id="fig|44574.3.peg.2269"/>
<reference evidence="1 2" key="2">
    <citation type="journal article" date="2016" name="Genome Announc.">
        <title>Genome Sequence of Nitrosomonas communis Strain Nm2, a Mesophilic Ammonia-Oxidizing Bacterium Isolated from Mediterranean Soil.</title>
        <authorList>
            <person name="Kozlowski J.A."/>
            <person name="Kits K.D."/>
            <person name="Stein L.Y."/>
        </authorList>
    </citation>
    <scope>NUCLEOTIDE SEQUENCE [LARGE SCALE GENOMIC DNA]</scope>
    <source>
        <strain evidence="1 2">Nm2</strain>
    </source>
</reference>
<protein>
    <submittedName>
        <fullName evidence="1">Uncharacterized protein</fullName>
    </submittedName>
</protein>
<dbReference type="Proteomes" id="UP000034156">
    <property type="component" value="Chromosome"/>
</dbReference>
<dbReference type="EMBL" id="CP011451">
    <property type="protein sequence ID" value="AKH37969.1"/>
    <property type="molecule type" value="Genomic_DNA"/>
</dbReference>
<accession>A0A0F7KGP2</accession>
<organism evidence="1 2">
    <name type="scientific">Nitrosomonas communis</name>
    <dbReference type="NCBI Taxonomy" id="44574"/>
    <lineage>
        <taxon>Bacteria</taxon>
        <taxon>Pseudomonadati</taxon>
        <taxon>Pseudomonadota</taxon>
        <taxon>Betaproteobacteria</taxon>
        <taxon>Nitrosomonadales</taxon>
        <taxon>Nitrosomonadaceae</taxon>
        <taxon>Nitrosomonas</taxon>
    </lineage>
</organism>
<evidence type="ECO:0000313" key="2">
    <source>
        <dbReference type="Proteomes" id="UP000034156"/>
    </source>
</evidence>
<reference evidence="2" key="1">
    <citation type="submission" date="2015-05" db="EMBL/GenBank/DDBJ databases">
        <title>Draft genome of Nitrosomonas communis strain Nm2.</title>
        <authorList>
            <person name="Kozlowski J.A."/>
            <person name="Kits K.D."/>
            <person name="Stein L.Y."/>
        </authorList>
    </citation>
    <scope>NUCLEOTIDE SEQUENCE [LARGE SCALE GENOMIC DNA]</scope>
    <source>
        <strain evidence="2">Nm2</strain>
    </source>
</reference>
<gene>
    <name evidence="1" type="ORF">AAW31_09295</name>
</gene>
<dbReference type="AlphaFoldDB" id="A0A0F7KGP2"/>
<evidence type="ECO:0000313" key="1">
    <source>
        <dbReference type="EMBL" id="AKH37969.1"/>
    </source>
</evidence>
<sequence>MQMGPLPVVGVRGAQTAPSCMHSRLLRSGRRAGMEAVIPHFPDGPWRDNSVETIPLKPNAAPLELSYSSTVSIGRVIAQHG</sequence>
<dbReference type="KEGG" id="nco:AAW31_09295"/>